<evidence type="ECO:0000313" key="2">
    <source>
        <dbReference type="Proteomes" id="UP001175227"/>
    </source>
</evidence>
<dbReference type="AlphaFoldDB" id="A0AA39P498"/>
<sequence length="401" mass="46195">MRRNVLVDGRGDIPPRRIWDLYANRVDVMTPINGKEWPVPIPKDANLDLIRTEMLNFGAEYAWLDVLCLRQTRGQRVDLRDEWKLDVPTIGWVYQKAPKVVCYFNGLGRPLILQAGYFENDRCWFRRAWTLQETKEDMTIGGETRDYRFVGTEIQDKFQEQLQLLRTMRSDEFMFDILSQMGKRVSTNPVDKARGLAYLLYTESNPPYDASQSEEDARTALVGVMQDWLRADLFFLCPEPGDGHKWRPSWKQAMSKKPTCDKSSWIGEVAGTKETGIDSYYGPHIYGYVRGLAYVSNEIDRGVPRQGQLVIQYVGAYYAFKITANHSHPIPDGWYTLIGSGGRSYAGAIPQQILMKHWVVGQRRQDGKFEKLSVFSVADEEERRKIEILGFGNDFFSAHLC</sequence>
<comment type="caution">
    <text evidence="1">The sequence shown here is derived from an EMBL/GenBank/DDBJ whole genome shotgun (WGS) entry which is preliminary data.</text>
</comment>
<gene>
    <name evidence="1" type="ORF">IW261DRAFT_1338698</name>
</gene>
<accession>A0AA39P498</accession>
<dbReference type="Proteomes" id="UP001175227">
    <property type="component" value="Unassembled WGS sequence"/>
</dbReference>
<dbReference type="EMBL" id="JAUEPR010000017">
    <property type="protein sequence ID" value="KAK0477317.1"/>
    <property type="molecule type" value="Genomic_DNA"/>
</dbReference>
<proteinExistence type="predicted"/>
<evidence type="ECO:0008006" key="3">
    <source>
        <dbReference type="Google" id="ProtNLM"/>
    </source>
</evidence>
<protein>
    <recommendedName>
        <fullName evidence="3">Heterokaryon incompatibility domain-containing protein</fullName>
    </recommendedName>
</protein>
<evidence type="ECO:0000313" key="1">
    <source>
        <dbReference type="EMBL" id="KAK0477317.1"/>
    </source>
</evidence>
<name>A0AA39P498_9AGAR</name>
<organism evidence="1 2">
    <name type="scientific">Armillaria novae-zelandiae</name>
    <dbReference type="NCBI Taxonomy" id="153914"/>
    <lineage>
        <taxon>Eukaryota</taxon>
        <taxon>Fungi</taxon>
        <taxon>Dikarya</taxon>
        <taxon>Basidiomycota</taxon>
        <taxon>Agaricomycotina</taxon>
        <taxon>Agaricomycetes</taxon>
        <taxon>Agaricomycetidae</taxon>
        <taxon>Agaricales</taxon>
        <taxon>Marasmiineae</taxon>
        <taxon>Physalacriaceae</taxon>
        <taxon>Armillaria</taxon>
    </lineage>
</organism>
<reference evidence="1" key="1">
    <citation type="submission" date="2023-06" db="EMBL/GenBank/DDBJ databases">
        <authorList>
            <consortium name="Lawrence Berkeley National Laboratory"/>
            <person name="Ahrendt S."/>
            <person name="Sahu N."/>
            <person name="Indic B."/>
            <person name="Wong-Bajracharya J."/>
            <person name="Merenyi Z."/>
            <person name="Ke H.-M."/>
            <person name="Monk M."/>
            <person name="Kocsube S."/>
            <person name="Drula E."/>
            <person name="Lipzen A."/>
            <person name="Balint B."/>
            <person name="Henrissat B."/>
            <person name="Andreopoulos B."/>
            <person name="Martin F.M."/>
            <person name="Harder C.B."/>
            <person name="Rigling D."/>
            <person name="Ford K.L."/>
            <person name="Foster G.D."/>
            <person name="Pangilinan J."/>
            <person name="Papanicolaou A."/>
            <person name="Barry K."/>
            <person name="LaButti K."/>
            <person name="Viragh M."/>
            <person name="Koriabine M."/>
            <person name="Yan M."/>
            <person name="Riley R."/>
            <person name="Champramary S."/>
            <person name="Plett K.L."/>
            <person name="Tsai I.J."/>
            <person name="Slot J."/>
            <person name="Sipos G."/>
            <person name="Plett J."/>
            <person name="Nagy L.G."/>
            <person name="Grigoriev I.V."/>
        </authorList>
    </citation>
    <scope>NUCLEOTIDE SEQUENCE</scope>
    <source>
        <strain evidence="1">ICMP 16352</strain>
    </source>
</reference>
<keyword evidence="2" id="KW-1185">Reference proteome</keyword>